<evidence type="ECO:0000313" key="2">
    <source>
        <dbReference type="EMBL" id="ROS43624.1"/>
    </source>
</evidence>
<name>A0A3N2H3X7_9PSEU</name>
<dbReference type="GO" id="GO:0030151">
    <property type="term" value="F:molybdenum ion binding"/>
    <property type="evidence" value="ECO:0007669"/>
    <property type="project" value="InterPro"/>
</dbReference>
<dbReference type="EMBL" id="RKHY01000001">
    <property type="protein sequence ID" value="ROS43624.1"/>
    <property type="molecule type" value="Genomic_DNA"/>
</dbReference>
<evidence type="ECO:0000313" key="3">
    <source>
        <dbReference type="Proteomes" id="UP000274843"/>
    </source>
</evidence>
<dbReference type="GO" id="GO:0030170">
    <property type="term" value="F:pyridoxal phosphate binding"/>
    <property type="evidence" value="ECO:0007669"/>
    <property type="project" value="InterPro"/>
</dbReference>
<dbReference type="AlphaFoldDB" id="A0A3N2H3X7"/>
<dbReference type="Pfam" id="PF03476">
    <property type="entry name" value="MOSC_N"/>
    <property type="match status" value="1"/>
</dbReference>
<dbReference type="GO" id="GO:0003824">
    <property type="term" value="F:catalytic activity"/>
    <property type="evidence" value="ECO:0007669"/>
    <property type="project" value="InterPro"/>
</dbReference>
<dbReference type="Proteomes" id="UP000274843">
    <property type="component" value="Unassembled WGS sequence"/>
</dbReference>
<evidence type="ECO:0000259" key="1">
    <source>
        <dbReference type="PROSITE" id="PS51340"/>
    </source>
</evidence>
<gene>
    <name evidence="2" type="ORF">EDD35_6044</name>
</gene>
<proteinExistence type="predicted"/>
<dbReference type="InterPro" id="IPR011037">
    <property type="entry name" value="Pyrv_Knase-like_insert_dom_sf"/>
</dbReference>
<feature type="domain" description="MOSC" evidence="1">
    <location>
        <begin position="80"/>
        <end position="209"/>
    </location>
</feature>
<dbReference type="PROSITE" id="PS51340">
    <property type="entry name" value="MOSC"/>
    <property type="match status" value="1"/>
</dbReference>
<dbReference type="InterPro" id="IPR005302">
    <property type="entry name" value="MoCF_Sase_C"/>
</dbReference>
<keyword evidence="3" id="KW-1185">Reference proteome</keyword>
<accession>A0A3N2H3X7</accession>
<dbReference type="Pfam" id="PF03473">
    <property type="entry name" value="MOSC"/>
    <property type="match status" value="1"/>
</dbReference>
<comment type="caution">
    <text evidence="2">The sequence shown here is derived from an EMBL/GenBank/DDBJ whole genome shotgun (WGS) entry which is preliminary data.</text>
</comment>
<dbReference type="Gene3D" id="2.40.33.20">
    <property type="entry name" value="PK beta-barrel domain-like"/>
    <property type="match status" value="1"/>
</dbReference>
<organism evidence="2 3">
    <name type="scientific">Amycolatopsis thermoflava</name>
    <dbReference type="NCBI Taxonomy" id="84480"/>
    <lineage>
        <taxon>Bacteria</taxon>
        <taxon>Bacillati</taxon>
        <taxon>Actinomycetota</taxon>
        <taxon>Actinomycetes</taxon>
        <taxon>Pseudonocardiales</taxon>
        <taxon>Pseudonocardiaceae</taxon>
        <taxon>Amycolatopsis</taxon>
        <taxon>Amycolatopsis methanolica group</taxon>
    </lineage>
</organism>
<dbReference type="GeneID" id="301847315"/>
<reference evidence="2 3" key="1">
    <citation type="submission" date="2018-11" db="EMBL/GenBank/DDBJ databases">
        <title>Sequencing the genomes of 1000 actinobacteria strains.</title>
        <authorList>
            <person name="Klenk H.-P."/>
        </authorList>
    </citation>
    <scope>NUCLEOTIDE SEQUENCE [LARGE SCALE GENOMIC DNA]</scope>
    <source>
        <strain evidence="2 3">DSM 44348</strain>
    </source>
</reference>
<sequence>MLVGHLAAIFRYPVKSMAAQPLDEAAVSWHGLDGDRRWAFVRPGQESNGFPWLTIRRRNDLVRYQVVGESQVRTPDGRLHDVTDPALAAELGAARVQKLDRGTFDSAPLSLITTRSAGAEPLRFRPNLLIDTDVPEEDWIGRTLRIGTTRIRVDRRDRRCVVVNVDPRTGRRDPAVLRRIAREHDMCLGVYGSTVEPGTVGAGDEVVVLA</sequence>
<dbReference type="SUPFAM" id="SSF50800">
    <property type="entry name" value="PK beta-barrel domain-like"/>
    <property type="match status" value="1"/>
</dbReference>
<dbReference type="RefSeq" id="WP_123685814.1">
    <property type="nucleotide sequence ID" value="NZ_RKHY01000001.1"/>
</dbReference>
<protein>
    <recommendedName>
        <fullName evidence="1">MOSC domain-containing protein</fullName>
    </recommendedName>
</protein>
<dbReference type="InterPro" id="IPR005303">
    <property type="entry name" value="MOCOS_middle"/>
</dbReference>